<dbReference type="EMBL" id="CASHTH010004433">
    <property type="protein sequence ID" value="CAI8057278.1"/>
    <property type="molecule type" value="Genomic_DNA"/>
</dbReference>
<keyword evidence="2" id="KW-1185">Reference proteome</keyword>
<dbReference type="AlphaFoldDB" id="A0AA35XFV2"/>
<dbReference type="Proteomes" id="UP001174909">
    <property type="component" value="Unassembled WGS sequence"/>
</dbReference>
<organism evidence="1 2">
    <name type="scientific">Geodia barretti</name>
    <name type="common">Barrett's horny sponge</name>
    <dbReference type="NCBI Taxonomy" id="519541"/>
    <lineage>
        <taxon>Eukaryota</taxon>
        <taxon>Metazoa</taxon>
        <taxon>Porifera</taxon>
        <taxon>Demospongiae</taxon>
        <taxon>Heteroscleromorpha</taxon>
        <taxon>Tetractinellida</taxon>
        <taxon>Astrophorina</taxon>
        <taxon>Geodiidae</taxon>
        <taxon>Geodia</taxon>
    </lineage>
</organism>
<name>A0AA35XFV2_GEOBA</name>
<proteinExistence type="predicted"/>
<protein>
    <submittedName>
        <fullName evidence="1">Uncharacterized protein</fullName>
    </submittedName>
</protein>
<accession>A0AA35XFV2</accession>
<evidence type="ECO:0000313" key="1">
    <source>
        <dbReference type="EMBL" id="CAI8057278.1"/>
    </source>
</evidence>
<evidence type="ECO:0000313" key="2">
    <source>
        <dbReference type="Proteomes" id="UP001174909"/>
    </source>
</evidence>
<gene>
    <name evidence="1" type="ORF">GBAR_LOCUS31222</name>
</gene>
<comment type="caution">
    <text evidence="1">The sequence shown here is derived from an EMBL/GenBank/DDBJ whole genome shotgun (WGS) entry which is preliminary data.</text>
</comment>
<sequence length="87" mass="10077">MMKERVMLARNFTPHIPTHWGAYKDNIAPGYDDTLRIKGSDTTPLTPRRNIQQRMIAPGWCEGSNNVAKDRTEQYGVQCTMQLRLHF</sequence>
<reference evidence="1" key="1">
    <citation type="submission" date="2023-03" db="EMBL/GenBank/DDBJ databases">
        <authorList>
            <person name="Steffen K."/>
            <person name="Cardenas P."/>
        </authorList>
    </citation>
    <scope>NUCLEOTIDE SEQUENCE</scope>
</reference>